<proteinExistence type="predicted"/>
<accession>A0A0C1UV72</accession>
<name>A0A0C1UV72_9CYAN</name>
<reference evidence="1" key="3">
    <citation type="submission" date="2020-02" db="EMBL/GenBank/DDBJ databases">
        <authorList>
            <person name="Sarangi A.N."/>
            <person name="Ghosh S."/>
            <person name="Mukherjee M."/>
            <person name="Tripathy S."/>
        </authorList>
    </citation>
    <scope>NUCLEOTIDE SEQUENCE</scope>
    <source>
        <strain evidence="1">BDU141951</strain>
    </source>
</reference>
<evidence type="ECO:0000313" key="1">
    <source>
        <dbReference type="EMBL" id="NEV66923.1"/>
    </source>
</evidence>
<dbReference type="EMBL" id="JTHE02000003">
    <property type="protein sequence ID" value="NEV66923.1"/>
    <property type="molecule type" value="Genomic_DNA"/>
</dbReference>
<sequence>MVSLPSPDHDWQGFDAALTQLETSVEMLRQRFERVRELQAQQAQVEEQLKVPGLSAEDLRQLQERLQDLELQLESHLFDWRSLREPFWQAVRFGGLGILLGWILHAIANR</sequence>
<reference evidence="1" key="2">
    <citation type="journal article" date="2015" name="Genome Announc.">
        <title>Draft Genome Sequence of Filamentous Marine Cyanobacterium Lyngbya confervoides Strain BDU141951.</title>
        <authorList>
            <person name="Chandrababunaidu M.M."/>
            <person name="Sen D."/>
            <person name="Tripathy S."/>
        </authorList>
    </citation>
    <scope>NUCLEOTIDE SEQUENCE</scope>
    <source>
        <strain evidence="1">BDU141951</strain>
    </source>
</reference>
<dbReference type="AlphaFoldDB" id="A0A0C1UV72"/>
<protein>
    <submittedName>
        <fullName evidence="1">DUF2203 domain-containing protein</fullName>
    </submittedName>
</protein>
<organism evidence="1">
    <name type="scientific">Lyngbya confervoides BDU141951</name>
    <dbReference type="NCBI Taxonomy" id="1574623"/>
    <lineage>
        <taxon>Bacteria</taxon>
        <taxon>Bacillati</taxon>
        <taxon>Cyanobacteriota</taxon>
        <taxon>Cyanophyceae</taxon>
        <taxon>Oscillatoriophycideae</taxon>
        <taxon>Oscillatoriales</taxon>
        <taxon>Microcoleaceae</taxon>
        <taxon>Lyngbya</taxon>
    </lineage>
</organism>
<comment type="caution">
    <text evidence="1">The sequence shown here is derived from an EMBL/GenBank/DDBJ whole genome shotgun (WGS) entry which is preliminary data.</text>
</comment>
<gene>
    <name evidence="1" type="ORF">QQ91_007315</name>
</gene>
<reference evidence="1" key="1">
    <citation type="submission" date="2014-11" db="EMBL/GenBank/DDBJ databases">
        <authorList>
            <person name="Malar M.C."/>
            <person name="Sen D."/>
            <person name="Tripathy S."/>
        </authorList>
    </citation>
    <scope>NUCLEOTIDE SEQUENCE</scope>
    <source>
        <strain evidence="1">BDU141951</strain>
    </source>
</reference>